<keyword evidence="8" id="KW-0444">Lipid biosynthesis</keyword>
<keyword evidence="20" id="KW-1185">Reference proteome</keyword>
<dbReference type="FunCoup" id="E1Z9T2">
    <property type="interactions" value="1290"/>
</dbReference>
<organism evidence="20">
    <name type="scientific">Chlorella variabilis</name>
    <name type="common">Green alga</name>
    <dbReference type="NCBI Taxonomy" id="554065"/>
    <lineage>
        <taxon>Eukaryota</taxon>
        <taxon>Viridiplantae</taxon>
        <taxon>Chlorophyta</taxon>
        <taxon>core chlorophytes</taxon>
        <taxon>Trebouxiophyceae</taxon>
        <taxon>Chlorellales</taxon>
        <taxon>Chlorellaceae</taxon>
        <taxon>Chlorella clade</taxon>
        <taxon>Chlorella</taxon>
    </lineage>
</organism>
<evidence type="ECO:0000256" key="17">
    <source>
        <dbReference type="ARBA" id="ARBA00023264"/>
    </source>
</evidence>
<dbReference type="GO" id="GO:0016024">
    <property type="term" value="P:CDP-diacylglycerol biosynthetic process"/>
    <property type="evidence" value="ECO:0007669"/>
    <property type="project" value="UniProtKB-UniPathway"/>
</dbReference>
<dbReference type="OMA" id="FTEWELY"/>
<dbReference type="GO" id="GO:0005743">
    <property type="term" value="C:mitochondrial inner membrane"/>
    <property type="evidence" value="ECO:0007669"/>
    <property type="project" value="UniProtKB-SubCell"/>
</dbReference>
<dbReference type="AlphaFoldDB" id="E1Z9T2"/>
<protein>
    <recommendedName>
        <fullName evidence="7">Phosphatidate cytidylyltransferase, mitochondrial</fullName>
        <ecNumber evidence="6">2.7.7.41</ecNumber>
    </recommendedName>
    <alternativeName>
        <fullName evidence="18">CDP-diacylglycerol synthase</fullName>
    </alternativeName>
</protein>
<keyword evidence="11" id="KW-0999">Mitochondrion inner membrane</keyword>
<evidence type="ECO:0000313" key="20">
    <source>
        <dbReference type="Proteomes" id="UP000008141"/>
    </source>
</evidence>
<keyword evidence="9" id="KW-0808">Transferase</keyword>
<keyword evidence="13" id="KW-0443">Lipid metabolism</keyword>
<keyword evidence="16" id="KW-0594">Phospholipid biosynthesis</keyword>
<dbReference type="EMBL" id="GL433839">
    <property type="protein sequence ID" value="EFN57826.1"/>
    <property type="molecule type" value="Genomic_DNA"/>
</dbReference>
<evidence type="ECO:0000256" key="2">
    <source>
        <dbReference type="ARBA" id="ARBA00004443"/>
    </source>
</evidence>
<sequence>MLDFIFAVEDPVAWHEENLRRHPHHYSFLGWLGPAALTAVADRLGAGVYFNTLVPWQPHQLIKYGVVRLAALQQDLLHWTSLYCAGRMHKPVATLRQHAAVAAAQQHNLAAALRVALLLLPPRFGTLDLLHAICAISYSGDVRMGLAEDSHKVPRIVSGSLEGLRGLYAPPLAAAQDRWRVLQPAAGAGGDAWVCQQAQEQLQAVGRALAAAEPQRRQRLLRHAIHAIVGASSRRQAVSGLLTAGLAKSARYGWAKLRKAWR</sequence>
<evidence type="ECO:0000256" key="16">
    <source>
        <dbReference type="ARBA" id="ARBA00023209"/>
    </source>
</evidence>
<dbReference type="Pfam" id="PF09139">
    <property type="entry name" value="Tam41_Mmp37"/>
    <property type="match status" value="2"/>
</dbReference>
<evidence type="ECO:0000256" key="12">
    <source>
        <dbReference type="ARBA" id="ARBA00022842"/>
    </source>
</evidence>
<evidence type="ECO:0000256" key="5">
    <source>
        <dbReference type="ARBA" id="ARBA00005458"/>
    </source>
</evidence>
<dbReference type="PANTHER" id="PTHR13619">
    <property type="entry name" value="PHOSPHATIDATE CYTIDYLYLTRANSFERASE, MITOCHONDRIAL"/>
    <property type="match status" value="1"/>
</dbReference>
<evidence type="ECO:0000256" key="4">
    <source>
        <dbReference type="ARBA" id="ARBA00005189"/>
    </source>
</evidence>
<keyword evidence="14" id="KW-0496">Mitochondrion</keyword>
<proteinExistence type="inferred from homology"/>
<evidence type="ECO:0000256" key="1">
    <source>
        <dbReference type="ARBA" id="ARBA00001946"/>
    </source>
</evidence>
<comment type="similarity">
    <text evidence="5">Belongs to the TAM41 family.</text>
</comment>
<evidence type="ECO:0000256" key="6">
    <source>
        <dbReference type="ARBA" id="ARBA00012487"/>
    </source>
</evidence>
<keyword evidence="17" id="KW-1208">Phospholipid metabolism</keyword>
<evidence type="ECO:0000256" key="18">
    <source>
        <dbReference type="ARBA" id="ARBA00029893"/>
    </source>
</evidence>
<evidence type="ECO:0000256" key="10">
    <source>
        <dbReference type="ARBA" id="ARBA00022695"/>
    </source>
</evidence>
<dbReference type="GO" id="GO:0032049">
    <property type="term" value="P:cardiolipin biosynthetic process"/>
    <property type="evidence" value="ECO:0007669"/>
    <property type="project" value="InterPro"/>
</dbReference>
<dbReference type="RefSeq" id="XP_005849928.1">
    <property type="nucleotide sequence ID" value="XM_005849866.1"/>
</dbReference>
<keyword evidence="12" id="KW-0460">Magnesium</keyword>
<keyword evidence="15" id="KW-0472">Membrane</keyword>
<dbReference type="KEGG" id="cvr:CHLNCDRAFT_48669"/>
<dbReference type="InParanoid" id="E1Z9T2"/>
<comment type="pathway">
    <text evidence="3">Phospholipid metabolism; CDP-diacylglycerol biosynthesis; CDP-diacylglycerol from sn-glycerol 3-phosphate: step 3/3.</text>
</comment>
<evidence type="ECO:0000256" key="3">
    <source>
        <dbReference type="ARBA" id="ARBA00005119"/>
    </source>
</evidence>
<evidence type="ECO:0000256" key="9">
    <source>
        <dbReference type="ARBA" id="ARBA00022679"/>
    </source>
</evidence>
<dbReference type="PANTHER" id="PTHR13619:SF0">
    <property type="entry name" value="PHOSPHATIDATE CYTIDYLYLTRANSFERASE, MITOCHONDRIAL"/>
    <property type="match status" value="1"/>
</dbReference>
<evidence type="ECO:0000256" key="8">
    <source>
        <dbReference type="ARBA" id="ARBA00022516"/>
    </source>
</evidence>
<comment type="subcellular location">
    <subcellularLocation>
        <location evidence="2">Mitochondrion inner membrane</location>
        <topology evidence="2">Peripheral membrane protein</topology>
        <orientation evidence="2">Matrix side</orientation>
    </subcellularLocation>
</comment>
<name>E1Z9T2_CHLVA</name>
<keyword evidence="10" id="KW-0548">Nucleotidyltransferase</keyword>
<gene>
    <name evidence="19" type="ORF">CHLNCDRAFT_48669</name>
</gene>
<comment type="pathway">
    <text evidence="4">Lipid metabolism.</text>
</comment>
<evidence type="ECO:0000256" key="14">
    <source>
        <dbReference type="ARBA" id="ARBA00023128"/>
    </source>
</evidence>
<dbReference type="GO" id="GO:0004605">
    <property type="term" value="F:phosphatidate cytidylyltransferase activity"/>
    <property type="evidence" value="ECO:0007669"/>
    <property type="project" value="UniProtKB-EC"/>
</dbReference>
<dbReference type="GeneID" id="17357096"/>
<dbReference type="OrthoDB" id="341477at2759"/>
<evidence type="ECO:0000256" key="7">
    <source>
        <dbReference type="ARBA" id="ARBA00018337"/>
    </source>
</evidence>
<dbReference type="Proteomes" id="UP000008141">
    <property type="component" value="Unassembled WGS sequence"/>
</dbReference>
<comment type="cofactor">
    <cofactor evidence="1">
        <name>Mg(2+)</name>
        <dbReference type="ChEBI" id="CHEBI:18420"/>
    </cofactor>
</comment>
<dbReference type="eggNOG" id="KOG2986">
    <property type="taxonomic scope" value="Eukaryota"/>
</dbReference>
<dbReference type="STRING" id="554065.E1Z9T2"/>
<evidence type="ECO:0000256" key="11">
    <source>
        <dbReference type="ARBA" id="ARBA00022792"/>
    </source>
</evidence>
<evidence type="ECO:0000256" key="13">
    <source>
        <dbReference type="ARBA" id="ARBA00023098"/>
    </source>
</evidence>
<reference evidence="19 20" key="1">
    <citation type="journal article" date="2010" name="Plant Cell">
        <title>The Chlorella variabilis NC64A genome reveals adaptation to photosymbiosis, coevolution with viruses, and cryptic sex.</title>
        <authorList>
            <person name="Blanc G."/>
            <person name="Duncan G."/>
            <person name="Agarkova I."/>
            <person name="Borodovsky M."/>
            <person name="Gurnon J."/>
            <person name="Kuo A."/>
            <person name="Lindquist E."/>
            <person name="Lucas S."/>
            <person name="Pangilinan J."/>
            <person name="Polle J."/>
            <person name="Salamov A."/>
            <person name="Terry A."/>
            <person name="Yamada T."/>
            <person name="Dunigan D.D."/>
            <person name="Grigoriev I.V."/>
            <person name="Claverie J.M."/>
            <person name="Van Etten J.L."/>
        </authorList>
    </citation>
    <scope>NUCLEOTIDE SEQUENCE [LARGE SCALE GENOMIC DNA]</scope>
    <source>
        <strain evidence="19 20">NC64A</strain>
    </source>
</reference>
<evidence type="ECO:0000313" key="19">
    <source>
        <dbReference type="EMBL" id="EFN57826.1"/>
    </source>
</evidence>
<dbReference type="InterPro" id="IPR015222">
    <property type="entry name" value="Tam41"/>
</dbReference>
<dbReference type="UniPathway" id="UPA00557">
    <property type="reaction ID" value="UER00614"/>
</dbReference>
<dbReference type="EC" id="2.7.7.41" evidence="6"/>
<accession>E1Z9T2</accession>
<evidence type="ECO:0000256" key="15">
    <source>
        <dbReference type="ARBA" id="ARBA00023136"/>
    </source>
</evidence>